<dbReference type="EMBL" id="CDMZ01003958">
    <property type="protein sequence ID" value="CEM48186.1"/>
    <property type="molecule type" value="Genomic_DNA"/>
</dbReference>
<dbReference type="AlphaFoldDB" id="A0A0G4HUW0"/>
<evidence type="ECO:0000313" key="2">
    <source>
        <dbReference type="EMBL" id="CEM48186.1"/>
    </source>
</evidence>
<name>A0A0G4HUW0_9ALVE</name>
<accession>A0A0G4HUW0</accession>
<feature type="region of interest" description="Disordered" evidence="1">
    <location>
        <begin position="1"/>
        <end position="35"/>
    </location>
</feature>
<protein>
    <submittedName>
        <fullName evidence="2">Uncharacterized protein</fullName>
    </submittedName>
</protein>
<proteinExistence type="predicted"/>
<sequence length="70" mass="7020">MLSGTGPKPPGGGSRYGGLGLDSSGVTDHLGIPPVPTVTRTSGSSLFADLVCTAGMLWTCRVFADPSGRV</sequence>
<feature type="compositionally biased region" description="Gly residues" evidence="1">
    <location>
        <begin position="11"/>
        <end position="20"/>
    </location>
</feature>
<organism evidence="2">
    <name type="scientific">Chromera velia CCMP2878</name>
    <dbReference type="NCBI Taxonomy" id="1169474"/>
    <lineage>
        <taxon>Eukaryota</taxon>
        <taxon>Sar</taxon>
        <taxon>Alveolata</taxon>
        <taxon>Colpodellida</taxon>
        <taxon>Chromeraceae</taxon>
        <taxon>Chromera</taxon>
    </lineage>
</organism>
<reference evidence="2" key="1">
    <citation type="submission" date="2014-11" db="EMBL/GenBank/DDBJ databases">
        <authorList>
            <person name="Otto D Thomas"/>
            <person name="Naeem Raeece"/>
        </authorList>
    </citation>
    <scope>NUCLEOTIDE SEQUENCE</scope>
</reference>
<gene>
    <name evidence="2" type="ORF">Cvel_31982</name>
</gene>
<evidence type="ECO:0000256" key="1">
    <source>
        <dbReference type="SAM" id="MobiDB-lite"/>
    </source>
</evidence>
<dbReference type="VEuPathDB" id="CryptoDB:Cvel_31982"/>